<protein>
    <recommendedName>
        <fullName evidence="8">Ribonuclease VapC</fullName>
        <shortName evidence="8">RNase VapC</shortName>
        <ecNumber evidence="8">3.1.-.-</ecNumber>
    </recommendedName>
    <alternativeName>
        <fullName evidence="8">Toxin VapC</fullName>
    </alternativeName>
</protein>
<dbReference type="Gene3D" id="3.40.50.1010">
    <property type="entry name" value="5'-nuclease"/>
    <property type="match status" value="1"/>
</dbReference>
<dbReference type="InterPro" id="IPR002716">
    <property type="entry name" value="PIN_dom"/>
</dbReference>
<dbReference type="GO" id="GO:0000287">
    <property type="term" value="F:magnesium ion binding"/>
    <property type="evidence" value="ECO:0007669"/>
    <property type="project" value="UniProtKB-UniRule"/>
</dbReference>
<feature type="domain" description="PIN" evidence="9">
    <location>
        <begin position="3"/>
        <end position="125"/>
    </location>
</feature>
<evidence type="ECO:0000256" key="2">
    <source>
        <dbReference type="ARBA" id="ARBA00022649"/>
    </source>
</evidence>
<keyword evidence="4 8" id="KW-0479">Metal-binding</keyword>
<dbReference type="AlphaFoldDB" id="A0A081N151"/>
<dbReference type="GO" id="GO:0016787">
    <property type="term" value="F:hydrolase activity"/>
    <property type="evidence" value="ECO:0007669"/>
    <property type="project" value="UniProtKB-KW"/>
</dbReference>
<evidence type="ECO:0000256" key="5">
    <source>
        <dbReference type="ARBA" id="ARBA00022801"/>
    </source>
</evidence>
<evidence type="ECO:0000256" key="3">
    <source>
        <dbReference type="ARBA" id="ARBA00022722"/>
    </source>
</evidence>
<dbReference type="HAMAP" id="MF_00265">
    <property type="entry name" value="VapC_Nob1"/>
    <property type="match status" value="1"/>
</dbReference>
<keyword evidence="8" id="KW-0800">Toxin</keyword>
<comment type="similarity">
    <text evidence="7 8">Belongs to the PINc/VapC protein family.</text>
</comment>
<organism evidence="10 11">
    <name type="scientific">Endozoicomonas numazuensis</name>
    <dbReference type="NCBI Taxonomy" id="1137799"/>
    <lineage>
        <taxon>Bacteria</taxon>
        <taxon>Pseudomonadati</taxon>
        <taxon>Pseudomonadota</taxon>
        <taxon>Gammaproteobacteria</taxon>
        <taxon>Oceanospirillales</taxon>
        <taxon>Endozoicomonadaceae</taxon>
        <taxon>Endozoicomonas</taxon>
    </lineage>
</organism>
<keyword evidence="11" id="KW-1185">Reference proteome</keyword>
<dbReference type="InterPro" id="IPR022907">
    <property type="entry name" value="VapC_family"/>
</dbReference>
<feature type="binding site" evidence="8">
    <location>
        <position position="6"/>
    </location>
    <ligand>
        <name>Mg(2+)</name>
        <dbReference type="ChEBI" id="CHEBI:18420"/>
    </ligand>
</feature>
<keyword evidence="5 8" id="KW-0378">Hydrolase</keyword>
<evidence type="ECO:0000313" key="11">
    <source>
        <dbReference type="Proteomes" id="UP000028073"/>
    </source>
</evidence>
<evidence type="ECO:0000256" key="7">
    <source>
        <dbReference type="ARBA" id="ARBA00038093"/>
    </source>
</evidence>
<dbReference type="Pfam" id="PF01850">
    <property type="entry name" value="PIN"/>
    <property type="match status" value="1"/>
</dbReference>
<dbReference type="InterPro" id="IPR029060">
    <property type="entry name" value="PIN-like_dom_sf"/>
</dbReference>
<sequence length="140" mass="16061">MMVLVDTCVWSAALRRKKTDAPLSEEALILQRLIRQHRAVMIGPVLQEVLTGIRYTEQFTRLQTKLKAFELLSIEPADYIQAAIYSNMCRSKGIQGSHTDYLIATVAIKYHIPVLTTDNDFTHYQKHIPVQLFAKPEDFL</sequence>
<name>A0A081N151_9GAMM</name>
<evidence type="ECO:0000256" key="1">
    <source>
        <dbReference type="ARBA" id="ARBA00001946"/>
    </source>
</evidence>
<evidence type="ECO:0000259" key="9">
    <source>
        <dbReference type="Pfam" id="PF01850"/>
    </source>
</evidence>
<evidence type="ECO:0000256" key="8">
    <source>
        <dbReference type="HAMAP-Rule" id="MF_00265"/>
    </source>
</evidence>
<keyword evidence="2 8" id="KW-1277">Toxin-antitoxin system</keyword>
<dbReference type="STRING" id="1137799.GZ78_27390"/>
<proteinExistence type="inferred from homology"/>
<gene>
    <name evidence="8" type="primary">vapC</name>
    <name evidence="10" type="ORF">GZ78_27390</name>
</gene>
<dbReference type="InterPro" id="IPR050556">
    <property type="entry name" value="Type_II_TA_system_RNase"/>
</dbReference>
<accession>A0A081N151</accession>
<reference evidence="10 11" key="1">
    <citation type="submission" date="2014-06" db="EMBL/GenBank/DDBJ databases">
        <title>Whole Genome Sequences of Three Symbiotic Endozoicomonas Bacteria.</title>
        <authorList>
            <person name="Neave M.J."/>
            <person name="Apprill A."/>
            <person name="Voolstra C.R."/>
        </authorList>
    </citation>
    <scope>NUCLEOTIDE SEQUENCE [LARGE SCALE GENOMIC DNA]</scope>
    <source>
        <strain evidence="10 11">DSM 25634</strain>
    </source>
</reference>
<dbReference type="eggNOG" id="COG1487">
    <property type="taxonomic scope" value="Bacteria"/>
</dbReference>
<evidence type="ECO:0000256" key="6">
    <source>
        <dbReference type="ARBA" id="ARBA00022842"/>
    </source>
</evidence>
<evidence type="ECO:0000313" key="10">
    <source>
        <dbReference type="EMBL" id="KEQ12174.1"/>
    </source>
</evidence>
<dbReference type="OrthoDB" id="9811788at2"/>
<dbReference type="Proteomes" id="UP000028073">
    <property type="component" value="Unassembled WGS sequence"/>
</dbReference>
<evidence type="ECO:0000256" key="4">
    <source>
        <dbReference type="ARBA" id="ARBA00022723"/>
    </source>
</evidence>
<dbReference type="PANTHER" id="PTHR33653:SF1">
    <property type="entry name" value="RIBONUCLEASE VAPC2"/>
    <property type="match status" value="1"/>
</dbReference>
<comment type="cofactor">
    <cofactor evidence="1 8">
        <name>Mg(2+)</name>
        <dbReference type="ChEBI" id="CHEBI:18420"/>
    </cofactor>
</comment>
<dbReference type="EC" id="3.1.-.-" evidence="8"/>
<comment type="function">
    <text evidence="8">Toxic component of a toxin-antitoxin (TA) system. An RNase.</text>
</comment>
<keyword evidence="3 8" id="KW-0540">Nuclease</keyword>
<dbReference type="GO" id="GO:0090729">
    <property type="term" value="F:toxin activity"/>
    <property type="evidence" value="ECO:0007669"/>
    <property type="project" value="UniProtKB-KW"/>
</dbReference>
<keyword evidence="6 8" id="KW-0460">Magnesium</keyword>
<comment type="caution">
    <text evidence="10">The sequence shown here is derived from an EMBL/GenBank/DDBJ whole genome shotgun (WGS) entry which is preliminary data.</text>
</comment>
<feature type="binding site" evidence="8">
    <location>
        <position position="100"/>
    </location>
    <ligand>
        <name>Mg(2+)</name>
        <dbReference type="ChEBI" id="CHEBI:18420"/>
    </ligand>
</feature>
<dbReference type="PANTHER" id="PTHR33653">
    <property type="entry name" value="RIBONUCLEASE VAPC2"/>
    <property type="match status" value="1"/>
</dbReference>
<dbReference type="SUPFAM" id="SSF88723">
    <property type="entry name" value="PIN domain-like"/>
    <property type="match status" value="1"/>
</dbReference>
<dbReference type="GO" id="GO:0004540">
    <property type="term" value="F:RNA nuclease activity"/>
    <property type="evidence" value="ECO:0007669"/>
    <property type="project" value="InterPro"/>
</dbReference>
<dbReference type="EMBL" id="JOKH01000010">
    <property type="protein sequence ID" value="KEQ12174.1"/>
    <property type="molecule type" value="Genomic_DNA"/>
</dbReference>